<dbReference type="InterPro" id="IPR023298">
    <property type="entry name" value="ATPase_P-typ_TM_dom_sf"/>
</dbReference>
<dbReference type="SUPFAM" id="SSF81660">
    <property type="entry name" value="Metal cation-transporting ATPase, ATP-binding domain N"/>
    <property type="match status" value="1"/>
</dbReference>
<evidence type="ECO:0000256" key="7">
    <source>
        <dbReference type="ARBA" id="ARBA00022989"/>
    </source>
</evidence>
<feature type="transmembrane region" description="Helical" evidence="10">
    <location>
        <begin position="282"/>
        <end position="298"/>
    </location>
</feature>
<feature type="transmembrane region" description="Helical" evidence="10">
    <location>
        <begin position="258"/>
        <end position="276"/>
    </location>
</feature>
<keyword evidence="8 10" id="KW-0472">Membrane</keyword>
<keyword evidence="3 10" id="KW-0812">Transmembrane</keyword>
<dbReference type="InterPro" id="IPR050510">
    <property type="entry name" value="Cation_transp_ATPase_P-type"/>
</dbReference>
<dbReference type="GO" id="GO:0006883">
    <property type="term" value="P:intracellular sodium ion homeostasis"/>
    <property type="evidence" value="ECO:0007669"/>
    <property type="project" value="TreeGrafter"/>
</dbReference>
<dbReference type="OrthoDB" id="116380at2759"/>
<evidence type="ECO:0000256" key="5">
    <source>
        <dbReference type="ARBA" id="ARBA00022840"/>
    </source>
</evidence>
<sequence length="1201" mass="132602">MLNRVDTVGTFTDGKSSVEHQINIHVNDLTEVTNNNDISLKEVLAGLMYVMEYRIKGGRLPHLDYELMKRLCNGLLSNIGHCEKEHFQNIPTEESDMALHLFGEFIQEVEEFRQVVRGVPVTDLAYALKIHRRCTSSSTDEQKRSAVAVIGLLTKNFTEFSDWKDLVKHDEHSMVEKVLKEYEPTLEIPEMPKSPEDLLPPQSLWIDRKVKVLLDMFKVDKDKGLSSDAIEGLRNHYGPNNLQPPPKPSVLKMLFGQIYNFMNIILIIATIVEICIGEYKDAVVLFVVIVINIVIGFTQEYKAEKALEALTSLTIPQALVLRDGKQEKINSSELVPGDIVILDEGEGVPADLRIIEQSQLEIVESILTGESVPTAKDIKHIRSRTRKIPLAECKGNAFMGTVVAHGRGKGLVVRTGEYTEIGKISNSITSQPQAKTSIQRKLDVLGKWLVVLAIVLCIIIVVINLIYGNDTKETINIGLSLAVSVIPEGLVAVVTVTMALGVRRMAKRNAIVRKLPSVETLGSVTVICSDKTGTLTEGKMGTSLIWTIDDCGYTFTESTNIDPNKGTVQKLDTGDITEETLATAKDTGKTYDEADSQLMAAILSASLCNNSSVLLDPETNEWKSIGDPTEVAMIIAAQKAGFSRESWEKNGFIKLGEYPFDSERKLMSVIYTTRKDDDNSKTTTTEDKATADISNINTLENICPVPNTSLVLAKGAPEAILQRSISYIPSNTTGHGSLNELINGEQKELNNEIKALIATRNEQMASRGLRVLALALRKVGHDEAKAIVKSENMTESEKDLSFIGLIGLIDPPKKGVRESISTCKTAGIRVIMITGDHVTTASAIAKQLGIIDPDNVNMQRTMKGSELDLLSDDAIKELKPFPSVFARVSPDNKLKIVKALQSRNELAAMTGDGVNDAPAIKKADVGIAMGLSGTEITKQAADIILADDNFSTIVEAVREGRRVYDNILKFIIYLLSCNSAEIQLMMVCTIFNIPLPFTTIMILWANIIADVPPATALGLEPPEKDVMERYPNDPQAGVLNVRTTISAVLQGTIQAGVSFLLYMLAKETKILGEAKYDNIIDKDTNQFHYAQTVAFAGLITLQLIQAFHSRSVSTSIFKTGIMDNKWLVGANILSFVLMLIGIYVPGISDFLENYDIYWQAWLGIIVGLIIQLVIIELLKAYLRRYEHKENLKKRQRFLDNV</sequence>
<dbReference type="NCBIfam" id="TIGR01494">
    <property type="entry name" value="ATPase_P-type"/>
    <property type="match status" value="2"/>
</dbReference>
<dbReference type="Pfam" id="PF00689">
    <property type="entry name" value="Cation_ATPase_C"/>
    <property type="match status" value="1"/>
</dbReference>
<dbReference type="SUPFAM" id="SSF81665">
    <property type="entry name" value="Calcium ATPase, transmembrane domain M"/>
    <property type="match status" value="1"/>
</dbReference>
<keyword evidence="2" id="KW-1003">Cell membrane</keyword>
<dbReference type="InterPro" id="IPR008250">
    <property type="entry name" value="ATPase_P-typ_transduc_dom_A_sf"/>
</dbReference>
<dbReference type="Gene3D" id="1.20.1110.10">
    <property type="entry name" value="Calcium-transporting ATPase, transmembrane domain"/>
    <property type="match status" value="1"/>
</dbReference>
<dbReference type="GO" id="GO:0016887">
    <property type="term" value="F:ATP hydrolysis activity"/>
    <property type="evidence" value="ECO:0007669"/>
    <property type="project" value="InterPro"/>
</dbReference>
<dbReference type="PROSITE" id="PS00154">
    <property type="entry name" value="ATPASE_E1_E2"/>
    <property type="match status" value="1"/>
</dbReference>
<feature type="domain" description="Cation-transporting P-type ATPase N-terminal" evidence="11">
    <location>
        <begin position="204"/>
        <end position="278"/>
    </location>
</feature>
<dbReference type="InterPro" id="IPR006068">
    <property type="entry name" value="ATPase_P-typ_cation-transptr_C"/>
</dbReference>
<comment type="caution">
    <text evidence="12">The sequence shown here is derived from an EMBL/GenBank/DDBJ whole genome shotgun (WGS) entry which is preliminary data.</text>
</comment>
<dbReference type="Gene3D" id="2.70.150.10">
    <property type="entry name" value="Calcium-transporting ATPase, cytoplasmic transduction domain A"/>
    <property type="match status" value="1"/>
</dbReference>
<dbReference type="GO" id="GO:0005524">
    <property type="term" value="F:ATP binding"/>
    <property type="evidence" value="ECO:0007669"/>
    <property type="project" value="UniProtKB-KW"/>
</dbReference>
<dbReference type="Pfam" id="PF00122">
    <property type="entry name" value="E1-E2_ATPase"/>
    <property type="match status" value="1"/>
</dbReference>
<feature type="transmembrane region" description="Helical" evidence="10">
    <location>
        <begin position="448"/>
        <end position="467"/>
    </location>
</feature>
<comment type="subcellular location">
    <subcellularLocation>
        <location evidence="1">Cell membrane</location>
        <topology evidence="1">Multi-pass membrane protein</topology>
    </subcellularLocation>
</comment>
<dbReference type="SUPFAM" id="SSF81653">
    <property type="entry name" value="Calcium ATPase, transduction domain A"/>
    <property type="match status" value="1"/>
</dbReference>
<evidence type="ECO:0000256" key="1">
    <source>
        <dbReference type="ARBA" id="ARBA00004651"/>
    </source>
</evidence>
<keyword evidence="5" id="KW-0067">ATP-binding</keyword>
<dbReference type="SMART" id="SM00831">
    <property type="entry name" value="Cation_ATPase_N"/>
    <property type="match status" value="1"/>
</dbReference>
<keyword evidence="6" id="KW-1278">Translocase</keyword>
<comment type="similarity">
    <text evidence="9">Belongs to the cation transport ATPase (P-type) (TC 3.A.3) family.</text>
</comment>
<dbReference type="PRINTS" id="PR00119">
    <property type="entry name" value="CATATPASE"/>
</dbReference>
<evidence type="ECO:0000313" key="12">
    <source>
        <dbReference type="EMBL" id="ORX64077.1"/>
    </source>
</evidence>
<dbReference type="PANTHER" id="PTHR43294:SF21">
    <property type="entry name" value="CATION TRANSPORTING ATPASE"/>
    <property type="match status" value="1"/>
</dbReference>
<dbReference type="InterPro" id="IPR023214">
    <property type="entry name" value="HAD_sf"/>
</dbReference>
<evidence type="ECO:0000256" key="9">
    <source>
        <dbReference type="ARBA" id="ARBA00038148"/>
    </source>
</evidence>
<feature type="transmembrane region" description="Helical" evidence="10">
    <location>
        <begin position="1156"/>
        <end position="1178"/>
    </location>
</feature>
<dbReference type="SFLD" id="SFLDS00003">
    <property type="entry name" value="Haloacid_Dehalogenase"/>
    <property type="match status" value="1"/>
</dbReference>
<organism evidence="12 13">
    <name type="scientific">Anaeromyces robustus</name>
    <dbReference type="NCBI Taxonomy" id="1754192"/>
    <lineage>
        <taxon>Eukaryota</taxon>
        <taxon>Fungi</taxon>
        <taxon>Fungi incertae sedis</taxon>
        <taxon>Chytridiomycota</taxon>
        <taxon>Chytridiomycota incertae sedis</taxon>
        <taxon>Neocallimastigomycetes</taxon>
        <taxon>Neocallimastigales</taxon>
        <taxon>Neocallimastigaceae</taxon>
        <taxon>Anaeromyces</taxon>
    </lineage>
</organism>
<protein>
    <submittedName>
        <fullName evidence="12">Calcium ATPase</fullName>
    </submittedName>
</protein>
<dbReference type="GO" id="GO:1990573">
    <property type="term" value="P:potassium ion import across plasma membrane"/>
    <property type="evidence" value="ECO:0007669"/>
    <property type="project" value="TreeGrafter"/>
</dbReference>
<dbReference type="InterPro" id="IPR004014">
    <property type="entry name" value="ATPase_P-typ_cation-transptr_N"/>
</dbReference>
<evidence type="ECO:0000256" key="10">
    <source>
        <dbReference type="SAM" id="Phobius"/>
    </source>
</evidence>
<dbReference type="InterPro" id="IPR023299">
    <property type="entry name" value="ATPase_P-typ_cyto_dom_N"/>
</dbReference>
<keyword evidence="7 10" id="KW-1133">Transmembrane helix</keyword>
<evidence type="ECO:0000256" key="4">
    <source>
        <dbReference type="ARBA" id="ARBA00022741"/>
    </source>
</evidence>
<dbReference type="Pfam" id="PF13246">
    <property type="entry name" value="Cation_ATPase"/>
    <property type="match status" value="2"/>
</dbReference>
<name>A0A1Y1VS34_9FUNG</name>
<reference evidence="12 13" key="2">
    <citation type="submission" date="2016-08" db="EMBL/GenBank/DDBJ databases">
        <title>Pervasive Adenine N6-methylation of Active Genes in Fungi.</title>
        <authorList>
            <consortium name="DOE Joint Genome Institute"/>
            <person name="Mondo S.J."/>
            <person name="Dannebaum R.O."/>
            <person name="Kuo R.C."/>
            <person name="Labutti K."/>
            <person name="Haridas S."/>
            <person name="Kuo A."/>
            <person name="Salamov A."/>
            <person name="Ahrendt S.R."/>
            <person name="Lipzen A."/>
            <person name="Sullivan W."/>
            <person name="Andreopoulos W.B."/>
            <person name="Clum A."/>
            <person name="Lindquist E."/>
            <person name="Daum C."/>
            <person name="Ramamoorthy G.K."/>
            <person name="Gryganskyi A."/>
            <person name="Culley D."/>
            <person name="Magnuson J.K."/>
            <person name="James T.Y."/>
            <person name="O'Malley M.A."/>
            <person name="Stajich J.E."/>
            <person name="Spatafora J.W."/>
            <person name="Visel A."/>
            <person name="Grigoriev I.V."/>
        </authorList>
    </citation>
    <scope>NUCLEOTIDE SEQUENCE [LARGE SCALE GENOMIC DNA]</scope>
    <source>
        <strain evidence="12 13">S4</strain>
    </source>
</reference>
<dbReference type="Gene3D" id="3.40.50.1000">
    <property type="entry name" value="HAD superfamily/HAD-like"/>
    <property type="match status" value="1"/>
</dbReference>
<feature type="transmembrane region" description="Helical" evidence="10">
    <location>
        <begin position="479"/>
        <end position="502"/>
    </location>
</feature>
<feature type="transmembrane region" description="Helical" evidence="10">
    <location>
        <begin position="1047"/>
        <end position="1065"/>
    </location>
</feature>
<accession>A0A1Y1VS34</accession>
<dbReference type="SFLD" id="SFLDG00002">
    <property type="entry name" value="C1.7:_P-type_atpase_like"/>
    <property type="match status" value="1"/>
</dbReference>
<dbReference type="GO" id="GO:0005391">
    <property type="term" value="F:P-type sodium:potassium-exchanging transporter activity"/>
    <property type="evidence" value="ECO:0007669"/>
    <property type="project" value="TreeGrafter"/>
</dbReference>
<dbReference type="PRINTS" id="PR00120">
    <property type="entry name" value="HATPASE"/>
</dbReference>
<keyword evidence="4" id="KW-0547">Nucleotide-binding</keyword>
<evidence type="ECO:0000256" key="8">
    <source>
        <dbReference type="ARBA" id="ARBA00023136"/>
    </source>
</evidence>
<dbReference type="Proteomes" id="UP000193944">
    <property type="component" value="Unassembled WGS sequence"/>
</dbReference>
<dbReference type="InterPro" id="IPR044492">
    <property type="entry name" value="P_typ_ATPase_HD_dom"/>
</dbReference>
<dbReference type="Pfam" id="PF00690">
    <property type="entry name" value="Cation_ATPase_N"/>
    <property type="match status" value="1"/>
</dbReference>
<evidence type="ECO:0000256" key="6">
    <source>
        <dbReference type="ARBA" id="ARBA00022967"/>
    </source>
</evidence>
<dbReference type="GO" id="GO:1902600">
    <property type="term" value="P:proton transmembrane transport"/>
    <property type="evidence" value="ECO:0007669"/>
    <property type="project" value="TreeGrafter"/>
</dbReference>
<dbReference type="InterPro" id="IPR059000">
    <property type="entry name" value="ATPase_P-type_domA"/>
</dbReference>
<dbReference type="AlphaFoldDB" id="A0A1Y1VS34"/>
<proteinExistence type="inferred from homology"/>
<dbReference type="PANTHER" id="PTHR43294">
    <property type="entry name" value="SODIUM/POTASSIUM-TRANSPORTING ATPASE SUBUNIT ALPHA"/>
    <property type="match status" value="1"/>
</dbReference>
<dbReference type="InterPro" id="IPR018303">
    <property type="entry name" value="ATPase_P-typ_P_site"/>
</dbReference>
<dbReference type="SFLD" id="SFLDF00027">
    <property type="entry name" value="p-type_atpase"/>
    <property type="match status" value="1"/>
</dbReference>
<dbReference type="FunFam" id="3.40.50.1000:FF:000001">
    <property type="entry name" value="Phospholipid-transporting ATPase IC"/>
    <property type="match status" value="1"/>
</dbReference>
<dbReference type="Gene3D" id="3.40.1110.10">
    <property type="entry name" value="Calcium-transporting ATPase, cytoplasmic domain N"/>
    <property type="match status" value="1"/>
</dbReference>
<dbReference type="GO" id="GO:0005384">
    <property type="term" value="F:manganese ion transmembrane transporter activity"/>
    <property type="evidence" value="ECO:0007669"/>
    <property type="project" value="UniProtKB-ARBA"/>
</dbReference>
<dbReference type="EMBL" id="MCFG01000560">
    <property type="protein sequence ID" value="ORX64077.1"/>
    <property type="molecule type" value="Genomic_DNA"/>
</dbReference>
<dbReference type="SUPFAM" id="SSF56784">
    <property type="entry name" value="HAD-like"/>
    <property type="match status" value="1"/>
</dbReference>
<evidence type="ECO:0000256" key="3">
    <source>
        <dbReference type="ARBA" id="ARBA00022692"/>
    </source>
</evidence>
<feature type="transmembrane region" description="Helical" evidence="10">
    <location>
        <begin position="1126"/>
        <end position="1144"/>
    </location>
</feature>
<evidence type="ECO:0000256" key="2">
    <source>
        <dbReference type="ARBA" id="ARBA00022475"/>
    </source>
</evidence>
<gene>
    <name evidence="12" type="ORF">BCR32DRAFT_298222</name>
</gene>
<dbReference type="InterPro" id="IPR001757">
    <property type="entry name" value="P_typ_ATPase"/>
</dbReference>
<evidence type="ECO:0000313" key="13">
    <source>
        <dbReference type="Proteomes" id="UP000193944"/>
    </source>
</evidence>
<dbReference type="STRING" id="1754192.A0A1Y1VS34"/>
<evidence type="ECO:0000259" key="11">
    <source>
        <dbReference type="SMART" id="SM00831"/>
    </source>
</evidence>
<reference evidence="12 13" key="1">
    <citation type="submission" date="2016-08" db="EMBL/GenBank/DDBJ databases">
        <title>A Parts List for Fungal Cellulosomes Revealed by Comparative Genomics.</title>
        <authorList>
            <consortium name="DOE Joint Genome Institute"/>
            <person name="Haitjema C.H."/>
            <person name="Gilmore S.P."/>
            <person name="Henske J.K."/>
            <person name="Solomon K.V."/>
            <person name="De Groot R."/>
            <person name="Kuo A."/>
            <person name="Mondo S.J."/>
            <person name="Salamov A.A."/>
            <person name="Labutti K."/>
            <person name="Zhao Z."/>
            <person name="Chiniquy J."/>
            <person name="Barry K."/>
            <person name="Brewer H.M."/>
            <person name="Purvine S.O."/>
            <person name="Wright A.T."/>
            <person name="Boxma B."/>
            <person name="Van Alen T."/>
            <person name="Hackstein J.H."/>
            <person name="Baker S.E."/>
            <person name="Grigoriev I.V."/>
            <person name="O'Malley M.A."/>
        </authorList>
    </citation>
    <scope>NUCLEOTIDE SEQUENCE [LARGE SCALE GENOMIC DNA]</scope>
    <source>
        <strain evidence="12 13">S4</strain>
    </source>
</reference>
<dbReference type="InterPro" id="IPR036412">
    <property type="entry name" value="HAD-like_sf"/>
</dbReference>
<dbReference type="FunFam" id="3.40.50.1000:FF:000028">
    <property type="entry name" value="Calcium-transporting P-type ATPase, putative"/>
    <property type="match status" value="1"/>
</dbReference>
<dbReference type="GO" id="GO:0036376">
    <property type="term" value="P:sodium ion export across plasma membrane"/>
    <property type="evidence" value="ECO:0007669"/>
    <property type="project" value="TreeGrafter"/>
</dbReference>
<keyword evidence="13" id="KW-1185">Reference proteome</keyword>
<dbReference type="GO" id="GO:0005886">
    <property type="term" value="C:plasma membrane"/>
    <property type="evidence" value="ECO:0007669"/>
    <property type="project" value="UniProtKB-SubCell"/>
</dbReference>
<dbReference type="GO" id="GO:0030007">
    <property type="term" value="P:intracellular potassium ion homeostasis"/>
    <property type="evidence" value="ECO:0007669"/>
    <property type="project" value="TreeGrafter"/>
</dbReference>